<feature type="domain" description="BZIP" evidence="2">
    <location>
        <begin position="60"/>
        <end position="105"/>
    </location>
</feature>
<keyword evidence="4" id="KW-1185">Reference proteome</keyword>
<evidence type="ECO:0000256" key="1">
    <source>
        <dbReference type="SAM" id="MobiDB-lite"/>
    </source>
</evidence>
<sequence>MNFTIFTDPSPPQASHKVAEHHEGVVTSSSSPIQAPLPLATWSMTKTPLNEGRLYKTDGKRRARNVESSRKYRKRRRERFQSLEHANKRLQEQVDDVERQLQQLNYVFSMFVQHAECCEQCCNIRIGE</sequence>
<comment type="caution">
    <text evidence="3">The sequence shown here is derived from an EMBL/GenBank/DDBJ whole genome shotgun (WGS) entry which is preliminary data.</text>
</comment>
<dbReference type="Gene3D" id="1.20.5.170">
    <property type="match status" value="1"/>
</dbReference>
<evidence type="ECO:0000313" key="3">
    <source>
        <dbReference type="EMBL" id="CAH3019361.1"/>
    </source>
</evidence>
<dbReference type="Proteomes" id="UP001159427">
    <property type="component" value="Unassembled WGS sequence"/>
</dbReference>
<feature type="region of interest" description="Disordered" evidence="1">
    <location>
        <begin position="58"/>
        <end position="79"/>
    </location>
</feature>
<accession>A0ABN8LUN0</accession>
<organism evidence="3 4">
    <name type="scientific">Porites evermanni</name>
    <dbReference type="NCBI Taxonomy" id="104178"/>
    <lineage>
        <taxon>Eukaryota</taxon>
        <taxon>Metazoa</taxon>
        <taxon>Cnidaria</taxon>
        <taxon>Anthozoa</taxon>
        <taxon>Hexacorallia</taxon>
        <taxon>Scleractinia</taxon>
        <taxon>Fungiina</taxon>
        <taxon>Poritidae</taxon>
        <taxon>Porites</taxon>
    </lineage>
</organism>
<dbReference type="SUPFAM" id="SSF57959">
    <property type="entry name" value="Leucine zipper domain"/>
    <property type="match status" value="1"/>
</dbReference>
<evidence type="ECO:0000259" key="2">
    <source>
        <dbReference type="Pfam" id="PF07716"/>
    </source>
</evidence>
<gene>
    <name evidence="3" type="ORF">PEVE_00002401</name>
</gene>
<feature type="region of interest" description="Disordered" evidence="1">
    <location>
        <begin position="1"/>
        <end position="32"/>
    </location>
</feature>
<reference evidence="3 4" key="1">
    <citation type="submission" date="2022-05" db="EMBL/GenBank/DDBJ databases">
        <authorList>
            <consortium name="Genoscope - CEA"/>
            <person name="William W."/>
        </authorList>
    </citation>
    <scope>NUCLEOTIDE SEQUENCE [LARGE SCALE GENOMIC DNA]</scope>
</reference>
<feature type="compositionally biased region" description="Basic and acidic residues" evidence="1">
    <location>
        <begin position="58"/>
        <end position="70"/>
    </location>
</feature>
<dbReference type="InterPro" id="IPR046347">
    <property type="entry name" value="bZIP_sf"/>
</dbReference>
<dbReference type="InterPro" id="IPR004827">
    <property type="entry name" value="bZIP"/>
</dbReference>
<proteinExistence type="predicted"/>
<dbReference type="EMBL" id="CALNXI010000114">
    <property type="protein sequence ID" value="CAH3019361.1"/>
    <property type="molecule type" value="Genomic_DNA"/>
</dbReference>
<dbReference type="Pfam" id="PF07716">
    <property type="entry name" value="bZIP_2"/>
    <property type="match status" value="1"/>
</dbReference>
<name>A0ABN8LUN0_9CNID</name>
<protein>
    <recommendedName>
        <fullName evidence="2">BZIP domain-containing protein</fullName>
    </recommendedName>
</protein>
<evidence type="ECO:0000313" key="4">
    <source>
        <dbReference type="Proteomes" id="UP001159427"/>
    </source>
</evidence>